<gene>
    <name evidence="7" type="ORF">RJ639_041138</name>
</gene>
<keyword evidence="8" id="KW-1185">Reference proteome</keyword>
<comment type="caution">
    <text evidence="7">The sequence shown here is derived from an EMBL/GenBank/DDBJ whole genome shotgun (WGS) entry which is preliminary data.</text>
</comment>
<protein>
    <recommendedName>
        <fullName evidence="6">BED-type domain-containing protein</fullName>
    </recommendedName>
</protein>
<feature type="domain" description="BED-type" evidence="6">
    <location>
        <begin position="22"/>
        <end position="76"/>
    </location>
</feature>
<keyword evidence="3" id="KW-0862">Zinc</keyword>
<organism evidence="7 8">
    <name type="scientific">Escallonia herrerae</name>
    <dbReference type="NCBI Taxonomy" id="1293975"/>
    <lineage>
        <taxon>Eukaryota</taxon>
        <taxon>Viridiplantae</taxon>
        <taxon>Streptophyta</taxon>
        <taxon>Embryophyta</taxon>
        <taxon>Tracheophyta</taxon>
        <taxon>Spermatophyta</taxon>
        <taxon>Magnoliopsida</taxon>
        <taxon>eudicotyledons</taxon>
        <taxon>Gunneridae</taxon>
        <taxon>Pentapetalae</taxon>
        <taxon>asterids</taxon>
        <taxon>campanulids</taxon>
        <taxon>Escalloniales</taxon>
        <taxon>Escalloniaceae</taxon>
        <taxon>Escallonia</taxon>
    </lineage>
</organism>
<evidence type="ECO:0000256" key="1">
    <source>
        <dbReference type="ARBA" id="ARBA00022723"/>
    </source>
</evidence>
<feature type="region of interest" description="Disordered" evidence="5">
    <location>
        <begin position="1"/>
        <end position="21"/>
    </location>
</feature>
<dbReference type="PANTHER" id="PTHR34396:SF25">
    <property type="entry name" value="BOUNDARY ELEMENT ASSOCIATED FACTOR"/>
    <property type="match status" value="1"/>
</dbReference>
<evidence type="ECO:0000259" key="6">
    <source>
        <dbReference type="PROSITE" id="PS50808"/>
    </source>
</evidence>
<dbReference type="SMART" id="SM00614">
    <property type="entry name" value="ZnF_BED"/>
    <property type="match status" value="1"/>
</dbReference>
<dbReference type="AlphaFoldDB" id="A0AA89B657"/>
<evidence type="ECO:0000313" key="8">
    <source>
        <dbReference type="Proteomes" id="UP001188597"/>
    </source>
</evidence>
<dbReference type="InterPro" id="IPR053031">
    <property type="entry name" value="Cuticle_assoc_protein"/>
</dbReference>
<dbReference type="EMBL" id="JAVXUP010000443">
    <property type="protein sequence ID" value="KAK3027778.1"/>
    <property type="molecule type" value="Genomic_DNA"/>
</dbReference>
<name>A0AA89B657_9ASTE</name>
<dbReference type="Pfam" id="PF02892">
    <property type="entry name" value="zf-BED"/>
    <property type="match status" value="1"/>
</dbReference>
<dbReference type="GO" id="GO:0005634">
    <property type="term" value="C:nucleus"/>
    <property type="evidence" value="ECO:0007669"/>
    <property type="project" value="TreeGrafter"/>
</dbReference>
<keyword evidence="1" id="KW-0479">Metal-binding</keyword>
<proteinExistence type="predicted"/>
<dbReference type="GO" id="GO:0006357">
    <property type="term" value="P:regulation of transcription by RNA polymerase II"/>
    <property type="evidence" value="ECO:0007669"/>
    <property type="project" value="TreeGrafter"/>
</dbReference>
<sequence>MGVSASEPVDVDSGPDDLNNENLKSSVWAHFERKKNGGNVTATCSHCQKTLGANPKNGTTHLRMHLDRCKRLRQPDVRQKLLAGIMGKANAKPELESGSSYLSLFICYAGTFEVALHMPYEVVKLLRISLTTKFLWLWRVHPWTRSDDSSTRNGLLAHGRFLPRLFHANFNHIELFLKIREQLHESSAQFILIRHGLLERLKLL</sequence>
<dbReference type="Proteomes" id="UP001188597">
    <property type="component" value="Unassembled WGS sequence"/>
</dbReference>
<evidence type="ECO:0000313" key="7">
    <source>
        <dbReference type="EMBL" id="KAK3027778.1"/>
    </source>
</evidence>
<evidence type="ECO:0000256" key="5">
    <source>
        <dbReference type="SAM" id="MobiDB-lite"/>
    </source>
</evidence>
<dbReference type="PROSITE" id="PS50808">
    <property type="entry name" value="ZF_BED"/>
    <property type="match status" value="1"/>
</dbReference>
<evidence type="ECO:0000256" key="4">
    <source>
        <dbReference type="PROSITE-ProRule" id="PRU00027"/>
    </source>
</evidence>
<accession>A0AA89B657</accession>
<dbReference type="InterPro" id="IPR036236">
    <property type="entry name" value="Znf_C2H2_sf"/>
</dbReference>
<dbReference type="GO" id="GO:1990837">
    <property type="term" value="F:sequence-specific double-stranded DNA binding"/>
    <property type="evidence" value="ECO:0007669"/>
    <property type="project" value="TreeGrafter"/>
</dbReference>
<dbReference type="InterPro" id="IPR003656">
    <property type="entry name" value="Znf_BED"/>
</dbReference>
<dbReference type="PANTHER" id="PTHR34396">
    <property type="entry name" value="OS03G0264950 PROTEIN-RELATED"/>
    <property type="match status" value="1"/>
</dbReference>
<feature type="compositionally biased region" description="Acidic residues" evidence="5">
    <location>
        <begin position="9"/>
        <end position="19"/>
    </location>
</feature>
<evidence type="ECO:0000256" key="3">
    <source>
        <dbReference type="ARBA" id="ARBA00022833"/>
    </source>
</evidence>
<reference evidence="7" key="1">
    <citation type="submission" date="2022-12" db="EMBL/GenBank/DDBJ databases">
        <title>Draft genome assemblies for two species of Escallonia (Escalloniales).</title>
        <authorList>
            <person name="Chanderbali A."/>
            <person name="Dervinis C."/>
            <person name="Anghel I."/>
            <person name="Soltis D."/>
            <person name="Soltis P."/>
            <person name="Zapata F."/>
        </authorList>
    </citation>
    <scope>NUCLEOTIDE SEQUENCE</scope>
    <source>
        <strain evidence="7">UCBG64.0493</strain>
        <tissue evidence="7">Leaf</tissue>
    </source>
</reference>
<dbReference type="GO" id="GO:0008270">
    <property type="term" value="F:zinc ion binding"/>
    <property type="evidence" value="ECO:0007669"/>
    <property type="project" value="UniProtKB-KW"/>
</dbReference>
<evidence type="ECO:0000256" key="2">
    <source>
        <dbReference type="ARBA" id="ARBA00022771"/>
    </source>
</evidence>
<keyword evidence="2 4" id="KW-0863">Zinc-finger</keyword>
<dbReference type="SUPFAM" id="SSF57667">
    <property type="entry name" value="beta-beta-alpha zinc fingers"/>
    <property type="match status" value="1"/>
</dbReference>